<feature type="chain" id="PRO_5038738699" evidence="1">
    <location>
        <begin position="22"/>
        <end position="279"/>
    </location>
</feature>
<evidence type="ECO:0000256" key="1">
    <source>
        <dbReference type="SAM" id="SignalP"/>
    </source>
</evidence>
<dbReference type="Proteomes" id="UP000886667">
    <property type="component" value="Unassembled WGS sequence"/>
</dbReference>
<dbReference type="EMBL" id="JAEPCM010000016">
    <property type="protein sequence ID" value="MCG7944806.1"/>
    <property type="molecule type" value="Genomic_DNA"/>
</dbReference>
<keyword evidence="1" id="KW-0732">Signal</keyword>
<dbReference type="AlphaFoldDB" id="A0A9E4K8G5"/>
<organism evidence="2 3">
    <name type="scientific">Candidatus Thiodiazotropha taylori</name>
    <dbReference type="NCBI Taxonomy" id="2792791"/>
    <lineage>
        <taxon>Bacteria</taxon>
        <taxon>Pseudomonadati</taxon>
        <taxon>Pseudomonadota</taxon>
        <taxon>Gammaproteobacteria</taxon>
        <taxon>Chromatiales</taxon>
        <taxon>Sedimenticolaceae</taxon>
        <taxon>Candidatus Thiodiazotropha</taxon>
    </lineage>
</organism>
<reference evidence="2" key="1">
    <citation type="journal article" date="2021" name="Proc. Natl. Acad. Sci. U.S.A.">
        <title>Global biogeography of chemosynthetic symbionts reveals both localized and globally distributed symbiont groups. .</title>
        <authorList>
            <person name="Osvatic J.T."/>
            <person name="Wilkins L.G.E."/>
            <person name="Leibrecht L."/>
            <person name="Leray M."/>
            <person name="Zauner S."/>
            <person name="Polzin J."/>
            <person name="Camacho Y."/>
            <person name="Gros O."/>
            <person name="van Gils J.A."/>
            <person name="Eisen J.A."/>
            <person name="Petersen J.M."/>
            <person name="Yuen B."/>
        </authorList>
    </citation>
    <scope>NUCLEOTIDE SEQUENCE</scope>
    <source>
        <strain evidence="2">MAGclacostrist064TRANS</strain>
    </source>
</reference>
<evidence type="ECO:0000313" key="3">
    <source>
        <dbReference type="Proteomes" id="UP000886667"/>
    </source>
</evidence>
<evidence type="ECO:0000313" key="2">
    <source>
        <dbReference type="EMBL" id="MCG7944806.1"/>
    </source>
</evidence>
<comment type="caution">
    <text evidence="2">The sequence shown here is derived from an EMBL/GenBank/DDBJ whole genome shotgun (WGS) entry which is preliminary data.</text>
</comment>
<proteinExistence type="predicted"/>
<name>A0A9E4K8G5_9GAMM</name>
<accession>A0A9E4K8G5</accession>
<protein>
    <submittedName>
        <fullName evidence="2">Uncharacterized protein</fullName>
    </submittedName>
</protein>
<sequence length="279" mass="30990">MINNFLKILIGSSLISSASFAGGLDVDPSTGLSDLGNTVVLESVSNYDDWQWCFVDDVEINGDTITGDFFMGHNWDTLELKADDGTVATMDLGTIDAKNGNVFHHDGGINGWGPRYGDGFINYNPSGTNDSWKFTLVNPDLDDTKKWNFYVSNSQGGGEKNVLCGGEIKAPEKMCSFTATDITTEMEWVNYDTAKYQKRVTVDFKLAGYKEYFMYITSEVNPKVTATTHQPYGFKVTKEITEITWELEATGDDLVFQVTDNLDAEEHLVMSTLTLDCKD</sequence>
<gene>
    <name evidence="2" type="ORF">JAZ07_00510</name>
</gene>
<feature type="signal peptide" evidence="1">
    <location>
        <begin position="1"/>
        <end position="21"/>
    </location>
</feature>